<accession>A0ABS8P931</accession>
<dbReference type="InterPro" id="IPR021315">
    <property type="entry name" value="Gap/Sap"/>
</dbReference>
<dbReference type="EMBL" id="JAJNDB010000002">
    <property type="protein sequence ID" value="MCD2194748.1"/>
    <property type="molecule type" value="Genomic_DNA"/>
</dbReference>
<comment type="caution">
    <text evidence="2">The sequence shown here is derived from an EMBL/GenBank/DDBJ whole genome shotgun (WGS) entry which is preliminary data.</text>
</comment>
<keyword evidence="1" id="KW-0812">Transmembrane</keyword>
<sequence>MGEAIGAVLPLAVGVSLSPIPIVAVVLMLATPRGRPNGIAFVVGWIVGLAAVGTIVLLVSGGAGAGGSGGPPVWVGVVKLVLGVGLLGLTVVEWRRRPRGEDAALPAWMSTLDTVTPIRSAGLGAGLAAVNPKNLLITVGAASAVAQSGTSVGGEAVAFAVFVVLATVGPAFPLVVAVVLGDRSRSLLDGLRGWLAAHNTAIMCVLLAVIGLKLIGDGITVLA</sequence>
<evidence type="ECO:0000313" key="3">
    <source>
        <dbReference type="Proteomes" id="UP001199469"/>
    </source>
</evidence>
<feature type="transmembrane region" description="Helical" evidence="1">
    <location>
        <begin position="39"/>
        <end position="61"/>
    </location>
</feature>
<proteinExistence type="predicted"/>
<dbReference type="RefSeq" id="WP_230734999.1">
    <property type="nucleotide sequence ID" value="NZ_JAJNDB010000002.1"/>
</dbReference>
<dbReference type="Proteomes" id="UP001199469">
    <property type="component" value="Unassembled WGS sequence"/>
</dbReference>
<dbReference type="Pfam" id="PF11139">
    <property type="entry name" value="SfLAP"/>
    <property type="match status" value="1"/>
</dbReference>
<keyword evidence="3" id="KW-1185">Reference proteome</keyword>
<evidence type="ECO:0000313" key="2">
    <source>
        <dbReference type="EMBL" id="MCD2194748.1"/>
    </source>
</evidence>
<keyword evidence="1" id="KW-0472">Membrane</keyword>
<feature type="transmembrane region" description="Helical" evidence="1">
    <location>
        <begin position="156"/>
        <end position="181"/>
    </location>
</feature>
<name>A0ABS8P931_9PSEU</name>
<gene>
    <name evidence="2" type="ORF">LQ327_15350</name>
</gene>
<protein>
    <submittedName>
        <fullName evidence="2">GAP family protein</fullName>
    </submittedName>
</protein>
<reference evidence="2 3" key="1">
    <citation type="submission" date="2021-11" db="EMBL/GenBank/DDBJ databases">
        <title>Draft genome sequence of Actinomycetospora sp. SF1 isolated from the rhizosphere soil.</title>
        <authorList>
            <person name="Duangmal K."/>
            <person name="Chantavorakit T."/>
        </authorList>
    </citation>
    <scope>NUCLEOTIDE SEQUENCE [LARGE SCALE GENOMIC DNA]</scope>
    <source>
        <strain evidence="2 3">TBRC 5722</strain>
    </source>
</reference>
<keyword evidence="1" id="KW-1133">Transmembrane helix</keyword>
<evidence type="ECO:0000256" key="1">
    <source>
        <dbReference type="SAM" id="Phobius"/>
    </source>
</evidence>
<organism evidence="2 3">
    <name type="scientific">Actinomycetospora endophytica</name>
    <dbReference type="NCBI Taxonomy" id="2291215"/>
    <lineage>
        <taxon>Bacteria</taxon>
        <taxon>Bacillati</taxon>
        <taxon>Actinomycetota</taxon>
        <taxon>Actinomycetes</taxon>
        <taxon>Pseudonocardiales</taxon>
        <taxon>Pseudonocardiaceae</taxon>
        <taxon>Actinomycetospora</taxon>
    </lineage>
</organism>
<feature type="transmembrane region" description="Helical" evidence="1">
    <location>
        <begin position="73"/>
        <end position="92"/>
    </location>
</feature>
<feature type="transmembrane region" description="Helical" evidence="1">
    <location>
        <begin position="193"/>
        <end position="215"/>
    </location>
</feature>
<feature type="transmembrane region" description="Helical" evidence="1">
    <location>
        <begin position="6"/>
        <end position="27"/>
    </location>
</feature>